<accession>A0A446CQC6</accession>
<dbReference type="PANTHER" id="PTHR42928:SF5">
    <property type="entry name" value="BLR1237 PROTEIN"/>
    <property type="match status" value="1"/>
</dbReference>
<reference evidence="2 3" key="1">
    <citation type="submission" date="2018-07" db="EMBL/GenBank/DDBJ databases">
        <authorList>
            <person name="Peeters C."/>
        </authorList>
    </citation>
    <scope>NUCLEOTIDE SEQUENCE [LARGE SCALE GENOMIC DNA]</scope>
    <source>
        <strain evidence="2 3">LMG 30378</strain>
    </source>
</reference>
<sequence>MSGIGRAAAAMRHQGAYTVVRHLTHRTQYRAVAPYKEIRMPLRRHCLAMMMLALTGWATGSHAQTSPQAWPAKPVRLVVGLAPGGLVDVLARTVQPHLAEALKQTVIVENRGGAGGNVAGAEVVRNGGDNHTFLLNPSTTVSVNPVMFTSMPFDPQRDLRPVALLANSQLFLFVRSSLGVDTLEAFVEYARKRPDPLNYGSAGNGTTPHLAGELLKQATGMQATHAPYRGVAPAIQDLAAGQIDFAFGPATVFPMVQAGKLKVLAVASRQRAAVAPDIRTFSEVGIDGVFADSLFGVYAAAGTRDDVVERMNGEINKVLARPEIQTRFLDAGAEALPLRAADYAARVQDEKKLFAPLMKSLGLKEQ</sequence>
<dbReference type="CDD" id="cd07012">
    <property type="entry name" value="PBP2_Bug_TTT"/>
    <property type="match status" value="1"/>
</dbReference>
<protein>
    <recommendedName>
        <fullName evidence="4">Tripartite tricarboxylate transporter family receptor</fullName>
    </recommendedName>
</protein>
<dbReference type="InterPro" id="IPR042100">
    <property type="entry name" value="Bug_dom1"/>
</dbReference>
<dbReference type="EMBL" id="UFQC01000021">
    <property type="protein sequence ID" value="SSW70100.1"/>
    <property type="molecule type" value="Genomic_DNA"/>
</dbReference>
<dbReference type="PANTHER" id="PTHR42928">
    <property type="entry name" value="TRICARBOXYLATE-BINDING PROTEIN"/>
    <property type="match status" value="1"/>
</dbReference>
<evidence type="ECO:0000313" key="3">
    <source>
        <dbReference type="Proteomes" id="UP000289465"/>
    </source>
</evidence>
<organism evidence="2 3">
    <name type="scientific">Achromobacter veterisilvae</name>
    <dbReference type="NCBI Taxonomy" id="2069367"/>
    <lineage>
        <taxon>Bacteria</taxon>
        <taxon>Pseudomonadati</taxon>
        <taxon>Pseudomonadota</taxon>
        <taxon>Betaproteobacteria</taxon>
        <taxon>Burkholderiales</taxon>
        <taxon>Alcaligenaceae</taxon>
        <taxon>Achromobacter</taxon>
    </lineage>
</organism>
<name>A0A446CQC6_9BURK</name>
<dbReference type="Proteomes" id="UP000289465">
    <property type="component" value="Unassembled WGS sequence"/>
</dbReference>
<dbReference type="InterPro" id="IPR005064">
    <property type="entry name" value="BUG"/>
</dbReference>
<dbReference type="Gene3D" id="3.40.190.150">
    <property type="entry name" value="Bordetella uptake gene, domain 1"/>
    <property type="match status" value="1"/>
</dbReference>
<dbReference type="AlphaFoldDB" id="A0A446CQC6"/>
<dbReference type="SUPFAM" id="SSF53850">
    <property type="entry name" value="Periplasmic binding protein-like II"/>
    <property type="match status" value="1"/>
</dbReference>
<proteinExistence type="inferred from homology"/>
<evidence type="ECO:0008006" key="4">
    <source>
        <dbReference type="Google" id="ProtNLM"/>
    </source>
</evidence>
<dbReference type="Pfam" id="PF03401">
    <property type="entry name" value="TctC"/>
    <property type="match status" value="1"/>
</dbReference>
<evidence type="ECO:0000313" key="2">
    <source>
        <dbReference type="EMBL" id="SSW70100.1"/>
    </source>
</evidence>
<evidence type="ECO:0000256" key="1">
    <source>
        <dbReference type="ARBA" id="ARBA00006987"/>
    </source>
</evidence>
<dbReference type="Gene3D" id="3.40.190.10">
    <property type="entry name" value="Periplasmic binding protein-like II"/>
    <property type="match status" value="1"/>
</dbReference>
<gene>
    <name evidence="2" type="ORF">AVE30378_03835</name>
</gene>
<comment type="similarity">
    <text evidence="1">Belongs to the UPF0065 (bug) family.</text>
</comment>
<dbReference type="PIRSF" id="PIRSF017082">
    <property type="entry name" value="YflP"/>
    <property type="match status" value="1"/>
</dbReference>